<keyword evidence="1" id="KW-0862">Zinc</keyword>
<reference evidence="4" key="1">
    <citation type="journal article" date="2019" name="Sci. Rep.">
        <title>Draft genome of Tanacetum cinerariifolium, the natural source of mosquito coil.</title>
        <authorList>
            <person name="Yamashiro T."/>
            <person name="Shiraishi A."/>
            <person name="Satake H."/>
            <person name="Nakayama K."/>
        </authorList>
    </citation>
    <scope>NUCLEOTIDE SEQUENCE</scope>
</reference>
<evidence type="ECO:0000256" key="2">
    <source>
        <dbReference type="SAM" id="Coils"/>
    </source>
</evidence>
<evidence type="ECO:0000256" key="1">
    <source>
        <dbReference type="PROSITE-ProRule" id="PRU00047"/>
    </source>
</evidence>
<feature type="domain" description="CCHC-type" evidence="3">
    <location>
        <begin position="314"/>
        <end position="329"/>
    </location>
</feature>
<dbReference type="AlphaFoldDB" id="A0A699I8T6"/>
<keyword evidence="1" id="KW-0863">Zinc-finger</keyword>
<evidence type="ECO:0000313" key="4">
    <source>
        <dbReference type="EMBL" id="GEZ27036.1"/>
    </source>
</evidence>
<keyword evidence="1" id="KW-0479">Metal-binding</keyword>
<dbReference type="Gene3D" id="4.10.60.10">
    <property type="entry name" value="Zinc finger, CCHC-type"/>
    <property type="match status" value="1"/>
</dbReference>
<accession>A0A699I8T6</accession>
<feature type="non-terminal residue" evidence="4">
    <location>
        <position position="837"/>
    </location>
</feature>
<sequence length="837" mass="96276">MASLADKGILSGADNRPSMLEKDMYDSWKSRMELYMLNKQHGRMILESVEHGPLLWPTVEEDGETRLKKYSELSVAEAIQADYDVKATNIILQALPLEIYALVNTHKVAKNLWERIQMLMEETLCDFYLRFSLLLNDMNMYNMKLEQFQVNTKFLNTLPPEWSKFVTDVKLVRDLHTTNINQLHAYLGQHEYHANEVRLMHERTLDPLALVSQHQLHMPTYQHHQQSYHQPQFQQQASTCQTSPYATSYHTPQFVSQGPSSSTHSISYPQATINNGWVTIQPIQRRQNFVSAGSSRPFTSGSGGAPGKQRVIMCYNCKGEGHMSKQCTKPKRKRDAEWFKDKVLLVQAQANGQKEESRNIDRELALEKQVKELNNIVFKRSQSAKTVHMLTKPQVFYNHSTRQALGFQNPCYLKEAQQLKPKLYDGRIIEKSDAVVIPDTEETLMLAEEIRSKMIEKQNDPQMTEKKVITKPIDYALLNQRSIDFETRFVPQIELYAEQAFWSQYSVQTDEPNLSATTTIVEVSQELPKVSMVNSCLKKLKSYLASFDMVVKERTTATAITEGTWGFEHTKACFRDDIIPFVKALKELFISFDQYLIVEVTEVQNVLKQMELAVEQHREEKHKFQNKMEHVLQENDRILTQALSVKIMNVVVHDNVMSDCLSVDVCAHCVTIESELKRILSKMNVMKQSAPTFAEFFEINELKAQAQAKDTVILQLKEKLRSLKGDVTERNVKREVEEIETLNIELDHEEKVLVITALKEQLNKLKGKAVLTEAVSLNPIDPKLLKVDVASLVPKLRKNMTTHTDYIRHTQDEAATLRKIIESESLLSPLYTSLDYA</sequence>
<dbReference type="SMART" id="SM00343">
    <property type="entry name" value="ZnF_C2HC"/>
    <property type="match status" value="1"/>
</dbReference>
<dbReference type="SUPFAM" id="SSF57756">
    <property type="entry name" value="Retrovirus zinc finger-like domains"/>
    <property type="match status" value="1"/>
</dbReference>
<proteinExistence type="predicted"/>
<keyword evidence="2" id="KW-0175">Coiled coil</keyword>
<comment type="caution">
    <text evidence="4">The sequence shown here is derived from an EMBL/GenBank/DDBJ whole genome shotgun (WGS) entry which is preliminary data.</text>
</comment>
<dbReference type="InterPro" id="IPR001878">
    <property type="entry name" value="Znf_CCHC"/>
</dbReference>
<dbReference type="Pfam" id="PF00098">
    <property type="entry name" value="zf-CCHC"/>
    <property type="match status" value="1"/>
</dbReference>
<evidence type="ECO:0000259" key="3">
    <source>
        <dbReference type="PROSITE" id="PS50158"/>
    </source>
</evidence>
<dbReference type="EMBL" id="BKCJ010259340">
    <property type="protein sequence ID" value="GEZ27036.1"/>
    <property type="molecule type" value="Genomic_DNA"/>
</dbReference>
<dbReference type="GO" id="GO:0008270">
    <property type="term" value="F:zinc ion binding"/>
    <property type="evidence" value="ECO:0007669"/>
    <property type="project" value="UniProtKB-KW"/>
</dbReference>
<dbReference type="InterPro" id="IPR036875">
    <property type="entry name" value="Znf_CCHC_sf"/>
</dbReference>
<dbReference type="PROSITE" id="PS50158">
    <property type="entry name" value="ZF_CCHC"/>
    <property type="match status" value="1"/>
</dbReference>
<protein>
    <recommendedName>
        <fullName evidence="3">CCHC-type domain-containing protein</fullName>
    </recommendedName>
</protein>
<feature type="coiled-coil region" evidence="2">
    <location>
        <begin position="699"/>
        <end position="752"/>
    </location>
</feature>
<gene>
    <name evidence="4" type="ORF">Tci_499009</name>
</gene>
<name>A0A699I8T6_TANCI</name>
<feature type="coiled-coil region" evidence="2">
    <location>
        <begin position="600"/>
        <end position="634"/>
    </location>
</feature>
<organism evidence="4">
    <name type="scientific">Tanacetum cinerariifolium</name>
    <name type="common">Dalmatian daisy</name>
    <name type="synonym">Chrysanthemum cinerariifolium</name>
    <dbReference type="NCBI Taxonomy" id="118510"/>
    <lineage>
        <taxon>Eukaryota</taxon>
        <taxon>Viridiplantae</taxon>
        <taxon>Streptophyta</taxon>
        <taxon>Embryophyta</taxon>
        <taxon>Tracheophyta</taxon>
        <taxon>Spermatophyta</taxon>
        <taxon>Magnoliopsida</taxon>
        <taxon>eudicotyledons</taxon>
        <taxon>Gunneridae</taxon>
        <taxon>Pentapetalae</taxon>
        <taxon>asterids</taxon>
        <taxon>campanulids</taxon>
        <taxon>Asterales</taxon>
        <taxon>Asteraceae</taxon>
        <taxon>Asteroideae</taxon>
        <taxon>Anthemideae</taxon>
        <taxon>Anthemidinae</taxon>
        <taxon>Tanacetum</taxon>
    </lineage>
</organism>
<dbReference type="GO" id="GO:0003676">
    <property type="term" value="F:nucleic acid binding"/>
    <property type="evidence" value="ECO:0007669"/>
    <property type="project" value="InterPro"/>
</dbReference>